<feature type="region of interest" description="Disordered" evidence="1">
    <location>
        <begin position="87"/>
        <end position="116"/>
    </location>
</feature>
<reference evidence="2" key="1">
    <citation type="submission" date="2010-02" db="EMBL/GenBank/DDBJ databases">
        <title>Sequencing and annotation of the Blastocystis hominis genome.</title>
        <authorList>
            <person name="Wincker P."/>
        </authorList>
    </citation>
    <scope>NUCLEOTIDE SEQUENCE</scope>
    <source>
        <strain evidence="2">Singapore isolate B</strain>
    </source>
</reference>
<organism evidence="2">
    <name type="scientific">Blastocystis hominis</name>
    <dbReference type="NCBI Taxonomy" id="12968"/>
    <lineage>
        <taxon>Eukaryota</taxon>
        <taxon>Sar</taxon>
        <taxon>Stramenopiles</taxon>
        <taxon>Bigyra</taxon>
        <taxon>Opalozoa</taxon>
        <taxon>Opalinata</taxon>
        <taxon>Blastocystidae</taxon>
        <taxon>Blastocystis</taxon>
    </lineage>
</organism>
<dbReference type="AlphaFoldDB" id="D8LZC1"/>
<gene>
    <name evidence="2" type="ORF">GSBLH_T00006256001</name>
</gene>
<feature type="region of interest" description="Disordered" evidence="1">
    <location>
        <begin position="16"/>
        <end position="37"/>
    </location>
</feature>
<evidence type="ECO:0000313" key="2">
    <source>
        <dbReference type="EMBL" id="CBK21160.2"/>
    </source>
</evidence>
<name>D8LZC1_BLAHO</name>
<evidence type="ECO:0000256" key="1">
    <source>
        <dbReference type="SAM" id="MobiDB-lite"/>
    </source>
</evidence>
<dbReference type="Proteomes" id="UP000008312">
    <property type="component" value="Unassembled WGS sequence"/>
</dbReference>
<proteinExistence type="predicted"/>
<accession>D8LZC1</accession>
<keyword evidence="3" id="KW-1185">Reference proteome</keyword>
<dbReference type="GeneID" id="24922381"/>
<evidence type="ECO:0000313" key="3">
    <source>
        <dbReference type="Proteomes" id="UP000008312"/>
    </source>
</evidence>
<sequence>MWSRIVSFVDELNDDDEYMSDEDYKSGETGTSSTDEVRVIKSELQKYKEKVIKLREELRDAETSSQESIHNYNHLIQEKADEISSLSSQVQKLTQERDELKKQVSESSSELEKKTKEITQTYELEIKQLRNSLERKDDHLKEQVDQVTVFVPSLSRHP</sequence>
<feature type="compositionally biased region" description="Basic and acidic residues" evidence="1">
    <location>
        <begin position="94"/>
        <end position="116"/>
    </location>
</feature>
<dbReference type="EMBL" id="FN668640">
    <property type="protein sequence ID" value="CBK21160.2"/>
    <property type="molecule type" value="Genomic_DNA"/>
</dbReference>
<protein>
    <submittedName>
        <fullName evidence="2">Uncharacterized protein</fullName>
    </submittedName>
</protein>
<dbReference type="Gene3D" id="1.10.287.1490">
    <property type="match status" value="1"/>
</dbReference>
<dbReference type="RefSeq" id="XP_012895208.1">
    <property type="nucleotide sequence ID" value="XM_013039754.1"/>
</dbReference>
<dbReference type="InParanoid" id="D8LZC1"/>